<evidence type="ECO:0000313" key="1">
    <source>
        <dbReference type="EMBL" id="MPN47068.1"/>
    </source>
</evidence>
<dbReference type="AlphaFoldDB" id="A0A645I733"/>
<comment type="caution">
    <text evidence="1">The sequence shown here is derived from an EMBL/GenBank/DDBJ whole genome shotgun (WGS) entry which is preliminary data.</text>
</comment>
<sequence>MNKLYFAGYRNELLNHLKELEGFKLLESVETCPVKNYAMAILNDERANNNVLFIPNK</sequence>
<gene>
    <name evidence="1" type="ORF">SDC9_194668</name>
</gene>
<name>A0A645I733_9ZZZZ</name>
<proteinExistence type="predicted"/>
<accession>A0A645I733</accession>
<protein>
    <submittedName>
        <fullName evidence="1">Uncharacterized protein</fullName>
    </submittedName>
</protein>
<dbReference type="EMBL" id="VSSQ01108258">
    <property type="protein sequence ID" value="MPN47068.1"/>
    <property type="molecule type" value="Genomic_DNA"/>
</dbReference>
<organism evidence="1">
    <name type="scientific">bioreactor metagenome</name>
    <dbReference type="NCBI Taxonomy" id="1076179"/>
    <lineage>
        <taxon>unclassified sequences</taxon>
        <taxon>metagenomes</taxon>
        <taxon>ecological metagenomes</taxon>
    </lineage>
</organism>
<reference evidence="1" key="1">
    <citation type="submission" date="2019-08" db="EMBL/GenBank/DDBJ databases">
        <authorList>
            <person name="Kucharzyk K."/>
            <person name="Murdoch R.W."/>
            <person name="Higgins S."/>
            <person name="Loffler F."/>
        </authorList>
    </citation>
    <scope>NUCLEOTIDE SEQUENCE</scope>
</reference>